<dbReference type="Proteomes" id="UP000828941">
    <property type="component" value="Chromosome 3"/>
</dbReference>
<sequence length="865" mass="93590">MDSEVVHSRVHDAYGQDHGLQHGGDEHHHDNKSVLKKVKAKAKKIKNTITKHGHGHDHDHDHEYRYEGQHVPDDHDLDEEDDEDEDQEIHGAPIYESAAVRSKRPGQVENLGHSRVNVGGTTVMGQEHHHEPRVVVVSPVADSNLNSGIEPAGTFVGEDKTRQPKVNLDRPMGLDEDPQAPGSRAVAYDPPHYQSKVTDPTGAGTREIDTIPIEDSLARMNVHNEPKPNTVLPTGSGTRYPSAGSHDQFSLQPNPTSTNPTMFPEYPQVTTKTFGSGTQYPSAGSHGQFSPETTPTPTNATIFPEYPQATTRAFDANTKPANHSYYQTTEKPSSQSSYTSKPEYPQATTGTFGTITQPGERSYGEALEKPSTESSYTDKISSAASAVADKATSAKDAVASKLGYGEKGNRAENEMKHEHNMGVEKSSNQSSYTDKISSATSAIADKAVSAKDVVSSKLGYGEKGDRDESEMKHEEHNMGAEKPSTQTSYTNKISSATSAIADKAIFAKAVVASKLGYGEKGHRDKNEMKHEEHKMGAEKPSDQSSYTEKISSATSAIADKAISAKNVVASKLGYGEEGHRAENEMKYEEHKMEADKPSNQSSCTEKMLSAPSAIADKAVSATNVMSSKLGYGEKGDRDKKETTHVEHESRDTATKPGSTLDYGKKIASTMTEKLSPVYGAVAGAGSAVMSKLPGTGTGTNASTGSRNETENVVPKQDKGVSMKDYLAEKLRPGDEDRALSEVISEAYHMRKEYPMEGSGNVDRPVKEVVKDAIHKREEVPEKSEQKRPLGKVTESVEVRRYLGTDKDEKGSEESHVNSPGKGVVDKVKVAVGSLFGKTGDTPSSQEVRDGEQGTTEEKRNISGIN</sequence>
<reference evidence="1 2" key="1">
    <citation type="journal article" date="2022" name="DNA Res.">
        <title>Chromosomal-level genome assembly of the orchid tree Bauhinia variegata (Leguminosae; Cercidoideae) supports the allotetraploid origin hypothesis of Bauhinia.</title>
        <authorList>
            <person name="Zhong Y."/>
            <person name="Chen Y."/>
            <person name="Zheng D."/>
            <person name="Pang J."/>
            <person name="Liu Y."/>
            <person name="Luo S."/>
            <person name="Meng S."/>
            <person name="Qian L."/>
            <person name="Wei D."/>
            <person name="Dai S."/>
            <person name="Zhou R."/>
        </authorList>
    </citation>
    <scope>NUCLEOTIDE SEQUENCE [LARGE SCALE GENOMIC DNA]</scope>
    <source>
        <strain evidence="1">BV-YZ2020</strain>
    </source>
</reference>
<evidence type="ECO:0000313" key="2">
    <source>
        <dbReference type="Proteomes" id="UP000828941"/>
    </source>
</evidence>
<keyword evidence="2" id="KW-1185">Reference proteome</keyword>
<organism evidence="1 2">
    <name type="scientific">Bauhinia variegata</name>
    <name type="common">Purple orchid tree</name>
    <name type="synonym">Phanera variegata</name>
    <dbReference type="NCBI Taxonomy" id="167791"/>
    <lineage>
        <taxon>Eukaryota</taxon>
        <taxon>Viridiplantae</taxon>
        <taxon>Streptophyta</taxon>
        <taxon>Embryophyta</taxon>
        <taxon>Tracheophyta</taxon>
        <taxon>Spermatophyta</taxon>
        <taxon>Magnoliopsida</taxon>
        <taxon>eudicotyledons</taxon>
        <taxon>Gunneridae</taxon>
        <taxon>Pentapetalae</taxon>
        <taxon>rosids</taxon>
        <taxon>fabids</taxon>
        <taxon>Fabales</taxon>
        <taxon>Fabaceae</taxon>
        <taxon>Cercidoideae</taxon>
        <taxon>Cercideae</taxon>
        <taxon>Bauhiniinae</taxon>
        <taxon>Bauhinia</taxon>
    </lineage>
</organism>
<accession>A0ACB9PYQ0</accession>
<dbReference type="EMBL" id="CM039428">
    <property type="protein sequence ID" value="KAI4351755.1"/>
    <property type="molecule type" value="Genomic_DNA"/>
</dbReference>
<comment type="caution">
    <text evidence="1">The sequence shown here is derived from an EMBL/GenBank/DDBJ whole genome shotgun (WGS) entry which is preliminary data.</text>
</comment>
<name>A0ACB9PYQ0_BAUVA</name>
<gene>
    <name evidence="1" type="ORF">L6164_006077</name>
</gene>
<evidence type="ECO:0000313" key="1">
    <source>
        <dbReference type="EMBL" id="KAI4351755.1"/>
    </source>
</evidence>
<protein>
    <submittedName>
        <fullName evidence="1">Uncharacterized protein</fullName>
    </submittedName>
</protein>
<proteinExistence type="predicted"/>